<dbReference type="Pfam" id="PF12019">
    <property type="entry name" value="GspH"/>
    <property type="match status" value="1"/>
</dbReference>
<dbReference type="EMBL" id="JAODZF010000007">
    <property type="protein sequence ID" value="MDH0143071.1"/>
    <property type="molecule type" value="Genomic_DNA"/>
</dbReference>
<name>A0AB73HYM7_AQUAC</name>
<comment type="subcellular location">
    <subcellularLocation>
        <location evidence="1">Cell inner membrane</location>
        <topology evidence="1">Single-pass membrane protein</topology>
    </subcellularLocation>
</comment>
<evidence type="ECO:0000256" key="2">
    <source>
        <dbReference type="ARBA" id="ARBA00021549"/>
    </source>
</evidence>
<organism evidence="12 13">
    <name type="scientific">Aquipseudomonas alcaligenes</name>
    <name type="common">Pseudomonas alcaligenes</name>
    <dbReference type="NCBI Taxonomy" id="43263"/>
    <lineage>
        <taxon>Bacteria</taxon>
        <taxon>Pseudomonadati</taxon>
        <taxon>Pseudomonadota</taxon>
        <taxon>Gammaproteobacteria</taxon>
        <taxon>Pseudomonadales</taxon>
        <taxon>Pseudomonadaceae</taxon>
        <taxon>Aquipseudomonas</taxon>
    </lineage>
</organism>
<evidence type="ECO:0000256" key="9">
    <source>
        <dbReference type="ARBA" id="ARBA00025772"/>
    </source>
</evidence>
<evidence type="ECO:0000313" key="13">
    <source>
        <dbReference type="Proteomes" id="UP001158058"/>
    </source>
</evidence>
<dbReference type="GO" id="GO:0015628">
    <property type="term" value="P:protein secretion by the type II secretion system"/>
    <property type="evidence" value="ECO:0007669"/>
    <property type="project" value="InterPro"/>
</dbReference>
<keyword evidence="6" id="KW-0812">Transmembrane</keyword>
<dbReference type="InterPro" id="IPR022346">
    <property type="entry name" value="T2SS_GspH"/>
</dbReference>
<accession>A0AB73HYM7</accession>
<evidence type="ECO:0000256" key="5">
    <source>
        <dbReference type="ARBA" id="ARBA00022519"/>
    </source>
</evidence>
<dbReference type="Gene3D" id="3.55.40.10">
    <property type="entry name" value="minor pseudopilin epsh domain"/>
    <property type="match status" value="1"/>
</dbReference>
<evidence type="ECO:0000256" key="8">
    <source>
        <dbReference type="ARBA" id="ARBA00023136"/>
    </source>
</evidence>
<gene>
    <name evidence="12" type="ORF">N7380_12170</name>
</gene>
<evidence type="ECO:0000256" key="3">
    <source>
        <dbReference type="ARBA" id="ARBA00022475"/>
    </source>
</evidence>
<feature type="domain" description="General secretion pathway GspH" evidence="11">
    <location>
        <begin position="41"/>
        <end position="155"/>
    </location>
</feature>
<evidence type="ECO:0000256" key="1">
    <source>
        <dbReference type="ARBA" id="ARBA00004377"/>
    </source>
</evidence>
<evidence type="ECO:0000256" key="4">
    <source>
        <dbReference type="ARBA" id="ARBA00022481"/>
    </source>
</evidence>
<comment type="caution">
    <text evidence="12">The sequence shown here is derived from an EMBL/GenBank/DDBJ whole genome shotgun (WGS) entry which is preliminary data.</text>
</comment>
<evidence type="ECO:0000313" key="12">
    <source>
        <dbReference type="EMBL" id="MDH0143071.1"/>
    </source>
</evidence>
<keyword evidence="3" id="KW-1003">Cell membrane</keyword>
<dbReference type="AlphaFoldDB" id="A0AB73HYM7"/>
<dbReference type="InterPro" id="IPR045584">
    <property type="entry name" value="Pilin-like"/>
</dbReference>
<dbReference type="SUPFAM" id="SSF54523">
    <property type="entry name" value="Pili subunits"/>
    <property type="match status" value="1"/>
</dbReference>
<sequence>MRNHGFTLPELLMALAVTCILLLASQPIGSLLAELHLTSSARDLAATLRFARSNAVLSQTGTTVLALNGSWSNGWQVFRDDNRNAQLDDDEVALIKRSAPLKLKISGNSPVATYIHYSAQGMPELVNGGFQAGSIYFCSPDSSLSPLKMTLSSSGRVRIEEQVDANCTDARSP</sequence>
<keyword evidence="7" id="KW-1133">Transmembrane helix</keyword>
<dbReference type="NCBIfam" id="TIGR02532">
    <property type="entry name" value="IV_pilin_GFxxxE"/>
    <property type="match status" value="1"/>
</dbReference>
<keyword evidence="5" id="KW-0997">Cell inner membrane</keyword>
<dbReference type="GO" id="GO:0015627">
    <property type="term" value="C:type II protein secretion system complex"/>
    <property type="evidence" value="ECO:0007669"/>
    <property type="project" value="InterPro"/>
</dbReference>
<dbReference type="GO" id="GO:0005886">
    <property type="term" value="C:plasma membrane"/>
    <property type="evidence" value="ECO:0007669"/>
    <property type="project" value="UniProtKB-SubCell"/>
</dbReference>
<comment type="similarity">
    <text evidence="9">Belongs to the GSP H family.</text>
</comment>
<reference evidence="12" key="1">
    <citation type="submission" date="2022-09" db="EMBL/GenBank/DDBJ databases">
        <title>Intensive care unit water sources are persistently colonized with multi-drug resistant bacteria and are the site of extensive horizontal gene transfer of antibiotic resistance genes.</title>
        <authorList>
            <person name="Diorio-Toth L."/>
        </authorList>
    </citation>
    <scope>NUCLEOTIDE SEQUENCE</scope>
    <source>
        <strain evidence="12">GD04146</strain>
    </source>
</reference>
<dbReference type="RefSeq" id="WP_280001772.1">
    <property type="nucleotide sequence ID" value="NZ_JAODZF010000007.1"/>
</dbReference>
<evidence type="ECO:0000256" key="7">
    <source>
        <dbReference type="ARBA" id="ARBA00022989"/>
    </source>
</evidence>
<dbReference type="Proteomes" id="UP001158058">
    <property type="component" value="Unassembled WGS sequence"/>
</dbReference>
<evidence type="ECO:0000259" key="11">
    <source>
        <dbReference type="Pfam" id="PF12019"/>
    </source>
</evidence>
<keyword evidence="8" id="KW-0472">Membrane</keyword>
<dbReference type="InterPro" id="IPR012902">
    <property type="entry name" value="N_methyl_site"/>
</dbReference>
<evidence type="ECO:0000256" key="10">
    <source>
        <dbReference type="ARBA" id="ARBA00030775"/>
    </source>
</evidence>
<dbReference type="Pfam" id="PF07963">
    <property type="entry name" value="N_methyl"/>
    <property type="match status" value="1"/>
</dbReference>
<evidence type="ECO:0000256" key="6">
    <source>
        <dbReference type="ARBA" id="ARBA00022692"/>
    </source>
</evidence>
<keyword evidence="4" id="KW-0488">Methylation</keyword>
<protein>
    <recommendedName>
        <fullName evidence="2">Type II secretion system protein H</fullName>
    </recommendedName>
    <alternativeName>
        <fullName evidence="10">General secretion pathway protein H</fullName>
    </alternativeName>
</protein>
<proteinExistence type="inferred from homology"/>